<dbReference type="Proteomes" id="UP001185659">
    <property type="component" value="Unassembled WGS sequence"/>
</dbReference>
<protein>
    <submittedName>
        <fullName evidence="8">Prepilin peptidase</fullName>
    </submittedName>
</protein>
<sequence length="173" mass="17898">MLEAAIFVIFPFCMVFAAVSDILSMTIANRVSLILLGAFAVIAPFTGMDWAQFGLHMAAGALVLSVTFVLFAVGGMGGGDAKLMAATAVWFGLSVALVQYLVFAAIFGGVLTLALIYFRNSPLAHFAGGNALLQHLANGKAGIPYGIALGIAGLVSYPETPIMQWAVARLAGG</sequence>
<feature type="transmembrane region" description="Helical" evidence="6">
    <location>
        <begin position="27"/>
        <end position="46"/>
    </location>
</feature>
<proteinExistence type="predicted"/>
<feature type="transmembrane region" description="Helical" evidence="6">
    <location>
        <begin position="53"/>
        <end position="76"/>
    </location>
</feature>
<comment type="caution">
    <text evidence="8">The sequence shown here is derived from an EMBL/GenBank/DDBJ whole genome shotgun (WGS) entry which is preliminary data.</text>
</comment>
<keyword evidence="3 6" id="KW-0812">Transmembrane</keyword>
<accession>A0ABU4ALT7</accession>
<dbReference type="EMBL" id="JAWLIP010000005">
    <property type="protein sequence ID" value="MDV6227195.1"/>
    <property type="molecule type" value="Genomic_DNA"/>
</dbReference>
<evidence type="ECO:0000313" key="9">
    <source>
        <dbReference type="Proteomes" id="UP001185659"/>
    </source>
</evidence>
<keyword evidence="5 6" id="KW-0472">Membrane</keyword>
<organism evidence="8 9">
    <name type="scientific">Nitratireductor aquimarinus</name>
    <dbReference type="NCBI Taxonomy" id="889300"/>
    <lineage>
        <taxon>Bacteria</taxon>
        <taxon>Pseudomonadati</taxon>
        <taxon>Pseudomonadota</taxon>
        <taxon>Alphaproteobacteria</taxon>
        <taxon>Hyphomicrobiales</taxon>
        <taxon>Phyllobacteriaceae</taxon>
        <taxon>Nitratireductor</taxon>
    </lineage>
</organism>
<evidence type="ECO:0000313" key="8">
    <source>
        <dbReference type="EMBL" id="MDV6227195.1"/>
    </source>
</evidence>
<dbReference type="PANTHER" id="PTHR36506">
    <property type="entry name" value="PREFLAGELLIN PEPTIDASE"/>
    <property type="match status" value="1"/>
</dbReference>
<evidence type="ECO:0000256" key="5">
    <source>
        <dbReference type="ARBA" id="ARBA00023136"/>
    </source>
</evidence>
<name>A0ABU4ALT7_9HYPH</name>
<keyword evidence="4 6" id="KW-1133">Transmembrane helix</keyword>
<feature type="transmembrane region" description="Helical" evidence="6">
    <location>
        <begin position="88"/>
        <end position="118"/>
    </location>
</feature>
<dbReference type="Gene3D" id="1.20.120.1220">
    <property type="match status" value="1"/>
</dbReference>
<evidence type="ECO:0000256" key="1">
    <source>
        <dbReference type="ARBA" id="ARBA00004651"/>
    </source>
</evidence>
<evidence type="ECO:0000256" key="3">
    <source>
        <dbReference type="ARBA" id="ARBA00022692"/>
    </source>
</evidence>
<evidence type="ECO:0000256" key="4">
    <source>
        <dbReference type="ARBA" id="ARBA00022989"/>
    </source>
</evidence>
<keyword evidence="2" id="KW-1003">Cell membrane</keyword>
<evidence type="ECO:0000256" key="2">
    <source>
        <dbReference type="ARBA" id="ARBA00022475"/>
    </source>
</evidence>
<gene>
    <name evidence="8" type="ORF">R2G56_12935</name>
</gene>
<dbReference type="InterPro" id="IPR000045">
    <property type="entry name" value="Prepilin_IV_endopep_pep"/>
</dbReference>
<keyword evidence="9" id="KW-1185">Reference proteome</keyword>
<reference evidence="8 9" key="1">
    <citation type="submission" date="2023-10" db="EMBL/GenBank/DDBJ databases">
        <authorList>
            <person name="Venkata Ramana C."/>
            <person name="Sasikala C."/>
            <person name="Dhurka M."/>
        </authorList>
    </citation>
    <scope>NUCLEOTIDE SEQUENCE [LARGE SCALE GENOMIC DNA]</scope>
    <source>
        <strain evidence="8 9">KCTC 32151</strain>
    </source>
</reference>
<comment type="subcellular location">
    <subcellularLocation>
        <location evidence="1">Cell membrane</location>
        <topology evidence="1">Multi-pass membrane protein</topology>
    </subcellularLocation>
</comment>
<dbReference type="RefSeq" id="WP_206553422.1">
    <property type="nucleotide sequence ID" value="NZ_JAWLIP010000005.1"/>
</dbReference>
<dbReference type="Pfam" id="PF01478">
    <property type="entry name" value="Peptidase_A24"/>
    <property type="match status" value="1"/>
</dbReference>
<feature type="domain" description="Prepilin type IV endopeptidase peptidase" evidence="7">
    <location>
        <begin position="9"/>
        <end position="112"/>
    </location>
</feature>
<evidence type="ECO:0000256" key="6">
    <source>
        <dbReference type="SAM" id="Phobius"/>
    </source>
</evidence>
<dbReference type="InterPro" id="IPR052218">
    <property type="entry name" value="Preflagellin_Peptidase"/>
</dbReference>
<evidence type="ECO:0000259" key="7">
    <source>
        <dbReference type="Pfam" id="PF01478"/>
    </source>
</evidence>
<dbReference type="PANTHER" id="PTHR36506:SF1">
    <property type="entry name" value="PREFLAGELLIN PEPTIDASE"/>
    <property type="match status" value="1"/>
</dbReference>